<evidence type="ECO:0000313" key="1">
    <source>
        <dbReference type="EMBL" id="CEK92311.1"/>
    </source>
</evidence>
<name>A0A0B7BJ22_9EUPU</name>
<sequence length="92" mass="10552">TVASQEMKRLTNLQGLEEVATQFVHTQTECFTEADEFSSCRLSCDHLWLSGSDLTTQAYLVQTLRRSVWNQIYSLGFLRTLKIDFTIQKAMA</sequence>
<dbReference type="EMBL" id="HACG01045446">
    <property type="protein sequence ID" value="CEK92311.1"/>
    <property type="molecule type" value="Transcribed_RNA"/>
</dbReference>
<organism evidence="1">
    <name type="scientific">Arion vulgaris</name>
    <dbReference type="NCBI Taxonomy" id="1028688"/>
    <lineage>
        <taxon>Eukaryota</taxon>
        <taxon>Metazoa</taxon>
        <taxon>Spiralia</taxon>
        <taxon>Lophotrochozoa</taxon>
        <taxon>Mollusca</taxon>
        <taxon>Gastropoda</taxon>
        <taxon>Heterobranchia</taxon>
        <taxon>Euthyneura</taxon>
        <taxon>Panpulmonata</taxon>
        <taxon>Eupulmonata</taxon>
        <taxon>Stylommatophora</taxon>
        <taxon>Helicina</taxon>
        <taxon>Arionoidea</taxon>
        <taxon>Arionidae</taxon>
        <taxon>Arion</taxon>
    </lineage>
</organism>
<feature type="non-terminal residue" evidence="1">
    <location>
        <position position="1"/>
    </location>
</feature>
<dbReference type="AlphaFoldDB" id="A0A0B7BJ22"/>
<accession>A0A0B7BJ22</accession>
<reference evidence="1" key="1">
    <citation type="submission" date="2014-12" db="EMBL/GenBank/DDBJ databases">
        <title>Insight into the proteome of Arion vulgaris.</title>
        <authorList>
            <person name="Aradska J."/>
            <person name="Bulat T."/>
            <person name="Smidak R."/>
            <person name="Sarate P."/>
            <person name="Gangsoo J."/>
            <person name="Sialana F."/>
            <person name="Bilban M."/>
            <person name="Lubec G."/>
        </authorList>
    </citation>
    <scope>NUCLEOTIDE SEQUENCE</scope>
    <source>
        <tissue evidence="1">Skin</tissue>
    </source>
</reference>
<feature type="non-terminal residue" evidence="1">
    <location>
        <position position="92"/>
    </location>
</feature>
<gene>
    <name evidence="1" type="primary">ORF187651</name>
</gene>
<protein>
    <submittedName>
        <fullName evidence="1">Uncharacterized protein</fullName>
    </submittedName>
</protein>
<proteinExistence type="predicted"/>